<evidence type="ECO:0000313" key="13">
    <source>
        <dbReference type="Proteomes" id="UP000018688"/>
    </source>
</evidence>
<dbReference type="Pfam" id="PF00316">
    <property type="entry name" value="FBPase"/>
    <property type="match status" value="1"/>
</dbReference>
<comment type="subcellular location">
    <subcellularLocation>
        <location evidence="9">Cytoplasm</location>
    </subcellularLocation>
</comment>
<evidence type="ECO:0000256" key="3">
    <source>
        <dbReference type="ARBA" id="ARBA00022490"/>
    </source>
</evidence>
<dbReference type="PIRSF" id="PIRSF000904">
    <property type="entry name" value="FBPtase_SBPase"/>
    <property type="match status" value="1"/>
</dbReference>
<feature type="domain" description="Fructose-1-6-bisphosphatase class I N-terminal" evidence="10">
    <location>
        <begin position="10"/>
        <end position="159"/>
    </location>
</feature>
<dbReference type="InterPro" id="IPR028343">
    <property type="entry name" value="FBPtase"/>
</dbReference>
<dbReference type="OrthoDB" id="9806756at2"/>
<dbReference type="PRINTS" id="PR01958">
    <property type="entry name" value="S17BPHPHTASE"/>
</dbReference>
<dbReference type="GO" id="GO:0005986">
    <property type="term" value="P:sucrose biosynthetic process"/>
    <property type="evidence" value="ECO:0007669"/>
    <property type="project" value="TreeGrafter"/>
</dbReference>
<comment type="similarity">
    <text evidence="2 9">Belongs to the FBPase class 1 family.</text>
</comment>
<feature type="domain" description="Fructose-1-6-bisphosphatase class 1 C-terminal" evidence="11">
    <location>
        <begin position="179"/>
        <end position="301"/>
    </location>
</feature>
<sequence>MTQSQVESKLESMIAEIFSSIQECATRVQELLQSDDSGYLASTNASGDTQLAVDVRADMLLEQALLKLPCVKGVCSEEKSSALYKQGANIVESTSLHALDSGLLVAYDPLDGSSLFDSNLSVGSIFGIYDSVFSASTLVAAAYIVYGPRLEVVLAYKEAKHYACNEQQWRSKGTLQLESRGKLNAPGGTQKNWEARHKELVESLFAKGYRLRYSGGMVPDLHQILCKRGGLFSYPATSDAPSGKLRKLFEVFPFAFIYERAGGEAIDGQRQLLSLPCESLHESTPCFLGSKEEIAQVRAAYMK</sequence>
<dbReference type="HAMAP" id="MF_01855">
    <property type="entry name" value="FBPase_class1"/>
    <property type="match status" value="1"/>
</dbReference>
<keyword evidence="13" id="KW-1185">Reference proteome</keyword>
<dbReference type="Gene3D" id="3.40.190.80">
    <property type="match status" value="1"/>
</dbReference>
<dbReference type="PATRIC" id="fig|1357399.3.peg.1265"/>
<feature type="binding site" evidence="9">
    <location>
        <position position="250"/>
    </location>
    <ligand>
        <name>Mg(2+)</name>
        <dbReference type="ChEBI" id="CHEBI:18420"/>
        <label>2</label>
    </ligand>
</feature>
<dbReference type="GO" id="GO:0006000">
    <property type="term" value="P:fructose metabolic process"/>
    <property type="evidence" value="ECO:0007669"/>
    <property type="project" value="TreeGrafter"/>
</dbReference>
<comment type="caution">
    <text evidence="9">Lacks conserved residue(s) required for the propagation of feature annotation.</text>
</comment>
<comment type="subunit">
    <text evidence="9">Homotetramer.</text>
</comment>
<evidence type="ECO:0000256" key="6">
    <source>
        <dbReference type="ARBA" id="ARBA00022842"/>
    </source>
</evidence>
<gene>
    <name evidence="9" type="primary">fbp</name>
    <name evidence="12" type="ORF">HMPREF2087_01209</name>
</gene>
<dbReference type="STRING" id="1357399.HMPREF2087_01209"/>
<evidence type="ECO:0000259" key="10">
    <source>
        <dbReference type="Pfam" id="PF00316"/>
    </source>
</evidence>
<dbReference type="InterPro" id="IPR033391">
    <property type="entry name" value="FBPase_N"/>
</dbReference>
<feature type="binding site" evidence="9">
    <location>
        <position position="111"/>
    </location>
    <ligand>
        <name>Mg(2+)</name>
        <dbReference type="ChEBI" id="CHEBI:18420"/>
        <label>2</label>
    </ligand>
</feature>
<proteinExistence type="inferred from homology"/>
<dbReference type="GO" id="GO:0006002">
    <property type="term" value="P:fructose 6-phosphate metabolic process"/>
    <property type="evidence" value="ECO:0007669"/>
    <property type="project" value="TreeGrafter"/>
</dbReference>
<dbReference type="PIRSF" id="PIRSF500210">
    <property type="entry name" value="FBPtase"/>
    <property type="match status" value="1"/>
</dbReference>
<keyword evidence="4 9" id="KW-0479">Metal-binding</keyword>
<evidence type="ECO:0000256" key="9">
    <source>
        <dbReference type="HAMAP-Rule" id="MF_01855"/>
    </source>
</evidence>
<feature type="binding site" evidence="9">
    <location>
        <position position="108"/>
    </location>
    <ligand>
        <name>Mg(2+)</name>
        <dbReference type="ChEBI" id="CHEBI:18420"/>
        <label>2</label>
    </ligand>
</feature>
<dbReference type="Pfam" id="PF18913">
    <property type="entry name" value="FBPase_C"/>
    <property type="match status" value="1"/>
</dbReference>
<dbReference type="RefSeq" id="WP_023930174.1">
    <property type="nucleotide sequence ID" value="NZ_KI669458.1"/>
</dbReference>
<dbReference type="GO" id="GO:0006094">
    <property type="term" value="P:gluconeogenesis"/>
    <property type="evidence" value="ECO:0007669"/>
    <property type="project" value="UniProtKB-UniRule"/>
</dbReference>
<dbReference type="AlphaFoldDB" id="V8CIF9"/>
<dbReference type="GO" id="GO:0005829">
    <property type="term" value="C:cytosol"/>
    <property type="evidence" value="ECO:0007669"/>
    <property type="project" value="TreeGrafter"/>
</dbReference>
<dbReference type="GO" id="GO:0000287">
    <property type="term" value="F:magnesium ion binding"/>
    <property type="evidence" value="ECO:0007669"/>
    <property type="project" value="UniProtKB-UniRule"/>
</dbReference>
<evidence type="ECO:0000259" key="11">
    <source>
        <dbReference type="Pfam" id="PF18913"/>
    </source>
</evidence>
<dbReference type="InterPro" id="IPR023079">
    <property type="entry name" value="SBPase"/>
</dbReference>
<comment type="caution">
    <text evidence="12">The sequence shown here is derived from an EMBL/GenBank/DDBJ whole genome shotgun (WGS) entry which is preliminary data.</text>
</comment>
<reference evidence="12 13" key="1">
    <citation type="submission" date="2013-10" db="EMBL/GenBank/DDBJ databases">
        <title>The Genome Sequence of Helicobacter canis NCTC 12740.</title>
        <authorList>
            <consortium name="The Broad Institute Genomics Platform"/>
            <person name="Earl A."/>
            <person name="Fox J.G."/>
            <person name="Shen Z."/>
            <person name="Young S.K."/>
            <person name="Zeng Q."/>
            <person name="Gargeya S."/>
            <person name="Fitzgerald M."/>
            <person name="Abouelleil A."/>
            <person name="Alvarado L."/>
            <person name="Chapman S.B."/>
            <person name="Gainer-Dewar J."/>
            <person name="Goldberg J."/>
            <person name="Griggs A."/>
            <person name="Gujja S."/>
            <person name="Hansen M."/>
            <person name="Howarth C."/>
            <person name="Imamovic A."/>
            <person name="Ireland A."/>
            <person name="Larimer J."/>
            <person name="McCowan C."/>
            <person name="Murphy C."/>
            <person name="Pearson M."/>
            <person name="Poon T.W."/>
            <person name="Priest M."/>
            <person name="Roberts A."/>
            <person name="Saif S."/>
            <person name="Shea T."/>
            <person name="Sykes S."/>
            <person name="Wortman J."/>
            <person name="Nusbaum C."/>
            <person name="Birren B."/>
        </authorList>
    </citation>
    <scope>NUCLEOTIDE SEQUENCE [LARGE SCALE GENOMIC DNA]</scope>
    <source>
        <strain evidence="12 13">NCTC 12740</strain>
    </source>
</reference>
<feature type="binding site" evidence="9">
    <location>
        <position position="108"/>
    </location>
    <ligand>
        <name>Mg(2+)</name>
        <dbReference type="ChEBI" id="CHEBI:18420"/>
        <label>1</label>
    </ligand>
</feature>
<dbReference type="EC" id="3.1.3.11" evidence="9"/>
<evidence type="ECO:0000256" key="8">
    <source>
        <dbReference type="ARBA" id="ARBA00024331"/>
    </source>
</evidence>
<evidence type="ECO:0000256" key="2">
    <source>
        <dbReference type="ARBA" id="ARBA00010941"/>
    </source>
</evidence>
<feature type="binding site" evidence="9">
    <location>
        <position position="244"/>
    </location>
    <ligand>
        <name>substrate</name>
    </ligand>
</feature>
<dbReference type="PANTHER" id="PTHR11556:SF35">
    <property type="entry name" value="SEDOHEPTULOSE-1,7-BISPHOSPHATASE, CHLOROPLASTIC"/>
    <property type="match status" value="1"/>
</dbReference>
<dbReference type="InterPro" id="IPR000146">
    <property type="entry name" value="FBPase_class-1"/>
</dbReference>
<feature type="binding site" evidence="9">
    <location>
        <position position="77"/>
    </location>
    <ligand>
        <name>Mg(2+)</name>
        <dbReference type="ChEBI" id="CHEBI:18420"/>
        <label>1</label>
    </ligand>
</feature>
<dbReference type="HOGENOM" id="CLU_039977_1_0_7"/>
<dbReference type="Gene3D" id="3.30.540.10">
    <property type="entry name" value="Fructose-1,6-Bisphosphatase, subunit A, domain 1"/>
    <property type="match status" value="1"/>
</dbReference>
<dbReference type="NCBIfam" id="NF006784">
    <property type="entry name" value="PRK09293.2-5"/>
    <property type="match status" value="1"/>
</dbReference>
<keyword evidence="5 9" id="KW-0378">Hydrolase</keyword>
<keyword evidence="3 9" id="KW-0963">Cytoplasm</keyword>
<dbReference type="EMBL" id="AZJJ01000002">
    <property type="protein sequence ID" value="ETD26815.1"/>
    <property type="molecule type" value="Genomic_DNA"/>
</dbReference>
<evidence type="ECO:0000256" key="7">
    <source>
        <dbReference type="ARBA" id="ARBA00023277"/>
    </source>
</evidence>
<dbReference type="GO" id="GO:0030388">
    <property type="term" value="P:fructose 1,6-bisphosphate metabolic process"/>
    <property type="evidence" value="ECO:0007669"/>
    <property type="project" value="TreeGrafter"/>
</dbReference>
<organism evidence="12 13">
    <name type="scientific">Helicobacter canis NCTC 12740</name>
    <dbReference type="NCBI Taxonomy" id="1357399"/>
    <lineage>
        <taxon>Bacteria</taxon>
        <taxon>Pseudomonadati</taxon>
        <taxon>Campylobacterota</taxon>
        <taxon>Epsilonproteobacteria</taxon>
        <taxon>Campylobacterales</taxon>
        <taxon>Helicobacteraceae</taxon>
        <taxon>Helicobacter</taxon>
    </lineage>
</organism>
<dbReference type="eggNOG" id="COG0158">
    <property type="taxonomic scope" value="Bacteria"/>
</dbReference>
<protein>
    <recommendedName>
        <fullName evidence="9">Fructose-1,6-bisphosphatase class 1</fullName>
        <shortName evidence="9">FBPase class 1</shortName>
        <ecNumber evidence="9">3.1.3.11</ecNumber>
    </recommendedName>
    <alternativeName>
        <fullName evidence="9">D-fructose-1,6-bisphosphate 1-phosphohydrolase class 1</fullName>
    </alternativeName>
</protein>
<feature type="binding site" evidence="9">
    <location>
        <position position="213"/>
    </location>
    <ligand>
        <name>substrate</name>
    </ligand>
</feature>
<dbReference type="PANTHER" id="PTHR11556">
    <property type="entry name" value="FRUCTOSE-1,6-BISPHOSPHATASE-RELATED"/>
    <property type="match status" value="1"/>
</dbReference>
<evidence type="ECO:0000256" key="1">
    <source>
        <dbReference type="ARBA" id="ARBA00001273"/>
    </source>
</evidence>
<comment type="pathway">
    <text evidence="8">Carbohydrate biosynthesis.</text>
</comment>
<keyword evidence="7 9" id="KW-0119">Carbohydrate metabolism</keyword>
<accession>V8CIF9</accession>
<comment type="cofactor">
    <cofactor evidence="9">
        <name>Mg(2+)</name>
        <dbReference type="ChEBI" id="CHEBI:18420"/>
    </cofactor>
    <text evidence="9">Binds 2 magnesium ions per subunit.</text>
</comment>
<comment type="catalytic activity">
    <reaction evidence="1 9">
        <text>beta-D-fructose 1,6-bisphosphate + H2O = beta-D-fructose 6-phosphate + phosphate</text>
        <dbReference type="Rhea" id="RHEA:11064"/>
        <dbReference type="ChEBI" id="CHEBI:15377"/>
        <dbReference type="ChEBI" id="CHEBI:32966"/>
        <dbReference type="ChEBI" id="CHEBI:43474"/>
        <dbReference type="ChEBI" id="CHEBI:57634"/>
        <dbReference type="EC" id="3.1.3.11"/>
    </reaction>
</comment>
<keyword evidence="6 9" id="KW-0460">Magnesium</keyword>
<dbReference type="InterPro" id="IPR044015">
    <property type="entry name" value="FBPase_C_dom"/>
</dbReference>
<name>V8CIF9_9HELI</name>
<evidence type="ECO:0000313" key="12">
    <source>
        <dbReference type="EMBL" id="ETD26815.1"/>
    </source>
</evidence>
<dbReference type="GO" id="GO:0042132">
    <property type="term" value="F:fructose 1,6-bisphosphate 1-phosphatase activity"/>
    <property type="evidence" value="ECO:0007669"/>
    <property type="project" value="UniProtKB-UniRule"/>
</dbReference>
<evidence type="ECO:0000256" key="4">
    <source>
        <dbReference type="ARBA" id="ARBA00022723"/>
    </source>
</evidence>
<feature type="binding site" evidence="9">
    <location>
        <position position="110"/>
    </location>
    <ligand>
        <name>Mg(2+)</name>
        <dbReference type="ChEBI" id="CHEBI:18420"/>
        <label>1</label>
    </ligand>
</feature>
<evidence type="ECO:0000256" key="5">
    <source>
        <dbReference type="ARBA" id="ARBA00022801"/>
    </source>
</evidence>
<feature type="binding site" evidence="9">
    <location>
        <begin position="111"/>
        <end position="114"/>
    </location>
    <ligand>
        <name>substrate</name>
    </ligand>
</feature>
<dbReference type="SUPFAM" id="SSF56655">
    <property type="entry name" value="Carbohydrate phosphatase"/>
    <property type="match status" value="1"/>
</dbReference>
<dbReference type="Proteomes" id="UP000018688">
    <property type="component" value="Unassembled WGS sequence"/>
</dbReference>